<dbReference type="AlphaFoldDB" id="A0A8T1DRJ6"/>
<evidence type="ECO:0000313" key="2">
    <source>
        <dbReference type="Proteomes" id="UP000736787"/>
    </source>
</evidence>
<comment type="caution">
    <text evidence="1">The sequence shown here is derived from an EMBL/GenBank/DDBJ whole genome shotgun (WGS) entry which is preliminary data.</text>
</comment>
<evidence type="ECO:0000313" key="1">
    <source>
        <dbReference type="EMBL" id="KAG2941572.1"/>
    </source>
</evidence>
<dbReference type="EMBL" id="RCMK01000243">
    <property type="protein sequence ID" value="KAG2941572.1"/>
    <property type="molecule type" value="Genomic_DNA"/>
</dbReference>
<gene>
    <name evidence="1" type="ORF">PC117_g10177</name>
</gene>
<name>A0A8T1DRJ6_9STRA</name>
<organism evidence="1 2">
    <name type="scientific">Phytophthora cactorum</name>
    <dbReference type="NCBI Taxonomy" id="29920"/>
    <lineage>
        <taxon>Eukaryota</taxon>
        <taxon>Sar</taxon>
        <taxon>Stramenopiles</taxon>
        <taxon>Oomycota</taxon>
        <taxon>Peronosporomycetes</taxon>
        <taxon>Peronosporales</taxon>
        <taxon>Peronosporaceae</taxon>
        <taxon>Phytophthora</taxon>
    </lineage>
</organism>
<sequence length="178" mass="19844">MISLGQLRIEFSSNAIGTRGFGPDSKTKCRRGALPLAGHRTDGASVSSSASSLQDATEAIAWAIRPEEYSVNDSRIFDNFHAKDSDSYAIDNHLCPCIDDCHTDIDHFDSKGTDDGTTTDGFKHHLKRIRYNIFGPRQPKLVRIDIFANDYNTARNDIIAVNRYGRSKCSGELHEQHE</sequence>
<dbReference type="Proteomes" id="UP000736787">
    <property type="component" value="Unassembled WGS sequence"/>
</dbReference>
<proteinExistence type="predicted"/>
<reference evidence="1" key="1">
    <citation type="submission" date="2018-10" db="EMBL/GenBank/DDBJ databases">
        <title>Effector identification in a new, highly contiguous assembly of the strawberry crown rot pathogen Phytophthora cactorum.</title>
        <authorList>
            <person name="Armitage A.D."/>
            <person name="Nellist C.F."/>
            <person name="Bates H."/>
            <person name="Vickerstaff R.J."/>
            <person name="Harrison R.J."/>
        </authorList>
    </citation>
    <scope>NUCLEOTIDE SEQUENCE</scope>
    <source>
        <strain evidence="1">4040</strain>
    </source>
</reference>
<accession>A0A8T1DRJ6</accession>
<protein>
    <submittedName>
        <fullName evidence="1">Uncharacterized protein</fullName>
    </submittedName>
</protein>